<accession>A0ABD0RGN3</accession>
<proteinExistence type="predicted"/>
<comment type="caution">
    <text evidence="3">The sequence shown here is derived from an EMBL/GenBank/DDBJ whole genome shotgun (WGS) entry which is preliminary data.</text>
</comment>
<organism evidence="3 4">
    <name type="scientific">Cirrhinus mrigala</name>
    <name type="common">Mrigala</name>
    <dbReference type="NCBI Taxonomy" id="683832"/>
    <lineage>
        <taxon>Eukaryota</taxon>
        <taxon>Metazoa</taxon>
        <taxon>Chordata</taxon>
        <taxon>Craniata</taxon>
        <taxon>Vertebrata</taxon>
        <taxon>Euteleostomi</taxon>
        <taxon>Actinopterygii</taxon>
        <taxon>Neopterygii</taxon>
        <taxon>Teleostei</taxon>
        <taxon>Ostariophysi</taxon>
        <taxon>Cypriniformes</taxon>
        <taxon>Cyprinidae</taxon>
        <taxon>Labeoninae</taxon>
        <taxon>Labeonini</taxon>
        <taxon>Cirrhinus</taxon>
    </lineage>
</organism>
<feature type="transmembrane region" description="Helical" evidence="1">
    <location>
        <begin position="34"/>
        <end position="54"/>
    </location>
</feature>
<evidence type="ECO:0000256" key="1">
    <source>
        <dbReference type="SAM" id="Phobius"/>
    </source>
</evidence>
<keyword evidence="1" id="KW-1133">Transmembrane helix</keyword>
<evidence type="ECO:0000313" key="4">
    <source>
        <dbReference type="Proteomes" id="UP001529510"/>
    </source>
</evidence>
<evidence type="ECO:0000313" key="3">
    <source>
        <dbReference type="EMBL" id="KAL0197028.1"/>
    </source>
</evidence>
<dbReference type="EMBL" id="JAMKFB020000003">
    <property type="protein sequence ID" value="KAL0197028.1"/>
    <property type="molecule type" value="Genomic_DNA"/>
</dbReference>
<gene>
    <name evidence="3" type="ORF">M9458_005568</name>
</gene>
<keyword evidence="1" id="KW-0812">Transmembrane</keyword>
<name>A0ABD0RGN3_CIRMR</name>
<evidence type="ECO:0000259" key="2">
    <source>
        <dbReference type="Pfam" id="PF23143"/>
    </source>
</evidence>
<feature type="transmembrane region" description="Helical" evidence="1">
    <location>
        <begin position="66"/>
        <end position="88"/>
    </location>
</feature>
<feature type="non-terminal residue" evidence="3">
    <location>
        <position position="98"/>
    </location>
</feature>
<protein>
    <recommendedName>
        <fullName evidence="2">P5A-ATPase transmembrane helical hairpin domain-containing protein</fullName>
    </recommendedName>
</protein>
<sequence length="98" mass="10693">MAADGVDGPRRTQTRAPSDDLVRSVSLHNRRPRVLHGTVFPFLLLYPGCLYTWLGVYGAGEYVEAGLLALAALGIAHVLTVLSGYWSVHAHCWLTCSK</sequence>
<keyword evidence="4" id="KW-1185">Reference proteome</keyword>
<feature type="domain" description="P5A-ATPase transmembrane helical hairpin" evidence="2">
    <location>
        <begin position="31"/>
        <end position="98"/>
    </location>
</feature>
<dbReference type="Proteomes" id="UP001529510">
    <property type="component" value="Unassembled WGS sequence"/>
</dbReference>
<dbReference type="InterPro" id="IPR057255">
    <property type="entry name" value="2TM_P5A-ATPase"/>
</dbReference>
<dbReference type="AlphaFoldDB" id="A0ABD0RGN3"/>
<keyword evidence="1" id="KW-0472">Membrane</keyword>
<reference evidence="3 4" key="1">
    <citation type="submission" date="2024-05" db="EMBL/GenBank/DDBJ databases">
        <title>Genome sequencing and assembly of Indian major carp, Cirrhinus mrigala (Hamilton, 1822).</title>
        <authorList>
            <person name="Mohindra V."/>
            <person name="Chowdhury L.M."/>
            <person name="Lal K."/>
            <person name="Jena J.K."/>
        </authorList>
    </citation>
    <scope>NUCLEOTIDE SEQUENCE [LARGE SCALE GENOMIC DNA]</scope>
    <source>
        <strain evidence="3">CM1030</strain>
        <tissue evidence="3">Blood</tissue>
    </source>
</reference>
<dbReference type="Pfam" id="PF23143">
    <property type="entry name" value="2TM_P5A-ATPase"/>
    <property type="match status" value="1"/>
</dbReference>